<reference evidence="4 5" key="1">
    <citation type="submission" date="2020-08" db="EMBL/GenBank/DDBJ databases">
        <title>Genome sequence of Nocardioides mesophilus KACC 16243T.</title>
        <authorList>
            <person name="Hyun D.-W."/>
            <person name="Bae J.-W."/>
        </authorList>
    </citation>
    <scope>NUCLEOTIDE SEQUENCE [LARGE SCALE GENOMIC DNA]</scope>
    <source>
        <strain evidence="4 5">KACC 16243</strain>
    </source>
</reference>
<gene>
    <name evidence="4" type="ORF">H9L09_04590</name>
</gene>
<dbReference type="Gene3D" id="3.40.50.1820">
    <property type="entry name" value="alpha/beta hydrolase"/>
    <property type="match status" value="1"/>
</dbReference>
<keyword evidence="5" id="KW-1185">Reference proteome</keyword>
<dbReference type="InterPro" id="IPR000073">
    <property type="entry name" value="AB_hydrolase_1"/>
</dbReference>
<dbReference type="AlphaFoldDB" id="A0A7G9RGW1"/>
<dbReference type="GO" id="GO:0016787">
    <property type="term" value="F:hydrolase activity"/>
    <property type="evidence" value="ECO:0007669"/>
    <property type="project" value="UniProtKB-KW"/>
</dbReference>
<evidence type="ECO:0000313" key="4">
    <source>
        <dbReference type="EMBL" id="QNN54836.1"/>
    </source>
</evidence>
<evidence type="ECO:0000256" key="1">
    <source>
        <dbReference type="ARBA" id="ARBA00022801"/>
    </source>
</evidence>
<dbReference type="GO" id="GO:0016020">
    <property type="term" value="C:membrane"/>
    <property type="evidence" value="ECO:0007669"/>
    <property type="project" value="TreeGrafter"/>
</dbReference>
<dbReference type="Proteomes" id="UP000515947">
    <property type="component" value="Chromosome"/>
</dbReference>
<dbReference type="InterPro" id="IPR029058">
    <property type="entry name" value="AB_hydrolase_fold"/>
</dbReference>
<protein>
    <submittedName>
        <fullName evidence="4">Alpha/beta fold hydrolase</fullName>
    </submittedName>
</protein>
<keyword evidence="1 4" id="KW-0378">Hydrolase</keyword>
<proteinExistence type="predicted"/>
<organism evidence="4 5">
    <name type="scientific">Nocardioides mesophilus</name>
    <dbReference type="NCBI Taxonomy" id="433659"/>
    <lineage>
        <taxon>Bacteria</taxon>
        <taxon>Bacillati</taxon>
        <taxon>Actinomycetota</taxon>
        <taxon>Actinomycetes</taxon>
        <taxon>Propionibacteriales</taxon>
        <taxon>Nocardioidaceae</taxon>
        <taxon>Nocardioides</taxon>
    </lineage>
</organism>
<accession>A0A7G9RGW1</accession>
<dbReference type="KEGG" id="nmes:H9L09_04590"/>
<evidence type="ECO:0000259" key="3">
    <source>
        <dbReference type="Pfam" id="PF00561"/>
    </source>
</evidence>
<dbReference type="Pfam" id="PF00561">
    <property type="entry name" value="Abhydrolase_1"/>
    <property type="match status" value="1"/>
</dbReference>
<sequence length="263" mass="28753">MLGLHGGSGSSPRAEHQARGGRPTRGAAVRRRAPDEPLDVDVLIDDFEAVREHLGIEAWAVLGHSAGGGYALRYALRCPESVRAVVFDCPCWDGDLTDRLRLPVVAARLEEAGKVEAAAACRHLAAKPGRITAADESRLVMQELDESYLDLFFHTPESARAFEELMESAGFTEQQWARGMSHQPLLDAMYQPQVHLLAGLRVPSLLVHGRSDLVVPPEVVETYRTEVARGAVHTFAGSGHFAYHEEPEEYAGVIASFVREHAS</sequence>
<dbReference type="SUPFAM" id="SSF53474">
    <property type="entry name" value="alpha/beta-Hydrolases"/>
    <property type="match status" value="1"/>
</dbReference>
<dbReference type="InterPro" id="IPR000639">
    <property type="entry name" value="Epox_hydrolase-like"/>
</dbReference>
<evidence type="ECO:0000313" key="5">
    <source>
        <dbReference type="Proteomes" id="UP000515947"/>
    </source>
</evidence>
<dbReference type="PRINTS" id="PR00412">
    <property type="entry name" value="EPOXHYDRLASE"/>
</dbReference>
<name>A0A7G9RGW1_9ACTN</name>
<dbReference type="PANTHER" id="PTHR43798">
    <property type="entry name" value="MONOACYLGLYCEROL LIPASE"/>
    <property type="match status" value="1"/>
</dbReference>
<dbReference type="InterPro" id="IPR050266">
    <property type="entry name" value="AB_hydrolase_sf"/>
</dbReference>
<dbReference type="PANTHER" id="PTHR43798:SF31">
    <property type="entry name" value="AB HYDROLASE SUPERFAMILY PROTEIN YCLE"/>
    <property type="match status" value="1"/>
</dbReference>
<feature type="region of interest" description="Disordered" evidence="2">
    <location>
        <begin position="1"/>
        <end position="32"/>
    </location>
</feature>
<feature type="domain" description="AB hydrolase-1" evidence="3">
    <location>
        <begin position="7"/>
        <end position="247"/>
    </location>
</feature>
<evidence type="ECO:0000256" key="2">
    <source>
        <dbReference type="SAM" id="MobiDB-lite"/>
    </source>
</evidence>
<dbReference type="EMBL" id="CP060713">
    <property type="protein sequence ID" value="QNN54836.1"/>
    <property type="molecule type" value="Genomic_DNA"/>
</dbReference>